<proteinExistence type="inferred from homology"/>
<dbReference type="Proteomes" id="UP000190229">
    <property type="component" value="Unassembled WGS sequence"/>
</dbReference>
<dbReference type="SUPFAM" id="SSF82649">
    <property type="entry name" value="SufE/NifU"/>
    <property type="match status" value="1"/>
</dbReference>
<evidence type="ECO:0000313" key="6">
    <source>
        <dbReference type="Proteomes" id="UP000190229"/>
    </source>
</evidence>
<dbReference type="EMBL" id="MWPS01000026">
    <property type="protein sequence ID" value="OPG15792.1"/>
    <property type="molecule type" value="Genomic_DNA"/>
</dbReference>
<dbReference type="RefSeq" id="WP_067560419.1">
    <property type="nucleotide sequence ID" value="NZ_LSUQ01000001.1"/>
</dbReference>
<accession>A0A162TKD4</accession>
<dbReference type="GO" id="GO:0051536">
    <property type="term" value="F:iron-sulfur cluster binding"/>
    <property type="evidence" value="ECO:0007669"/>
    <property type="project" value="InterPro"/>
</dbReference>
<gene>
    <name evidence="3" type="ORF">AYW79_00195</name>
    <name evidence="4" type="ORF">B2M26_09250</name>
</gene>
<dbReference type="EMBL" id="LSUQ01000001">
    <property type="protein sequence ID" value="OAG95373.1"/>
    <property type="molecule type" value="Genomic_DNA"/>
</dbReference>
<evidence type="ECO:0000313" key="4">
    <source>
        <dbReference type="EMBL" id="OPG15792.1"/>
    </source>
</evidence>
<comment type="caution">
    <text evidence="4">The sequence shown here is derived from an EMBL/GenBank/DDBJ whole genome shotgun (WGS) entry which is preliminary data.</text>
</comment>
<evidence type="ECO:0000313" key="5">
    <source>
        <dbReference type="Proteomes" id="UP000077421"/>
    </source>
</evidence>
<reference evidence="4 6" key="2">
    <citation type="submission" date="2017-02" db="EMBL/GenBank/DDBJ databases">
        <title>Draft genome of Acidibacillus ferrooxidans Huett2.</title>
        <authorList>
            <person name="Schopf S."/>
        </authorList>
    </citation>
    <scope>NUCLEOTIDE SEQUENCE [LARGE SCALE GENOMIC DNA]</scope>
    <source>
        <strain evidence="4 6">Huett2</strain>
    </source>
</reference>
<name>A0A162TKD4_9BACL</name>
<dbReference type="PANTHER" id="PTHR10093">
    <property type="entry name" value="IRON-SULFUR CLUSTER ASSEMBLY ENZYME NIFU HOMOLOG"/>
    <property type="match status" value="1"/>
</dbReference>
<dbReference type="Pfam" id="PF01592">
    <property type="entry name" value="NifU_N"/>
    <property type="match status" value="1"/>
</dbReference>
<feature type="domain" description="NIF system FeS cluster assembly NifU N-terminal" evidence="2">
    <location>
        <begin position="7"/>
        <end position="124"/>
    </location>
</feature>
<dbReference type="NCBIfam" id="TIGR01994">
    <property type="entry name" value="SUF_scaf_2"/>
    <property type="match status" value="1"/>
</dbReference>
<dbReference type="GO" id="GO:0016226">
    <property type="term" value="P:iron-sulfur cluster assembly"/>
    <property type="evidence" value="ECO:0007669"/>
    <property type="project" value="InterPro"/>
</dbReference>
<reference evidence="3 5" key="1">
    <citation type="submission" date="2016-02" db="EMBL/GenBank/DDBJ databases">
        <title>Draft genome sequence of Acidibacillus ferrooxidans SLC66.</title>
        <authorList>
            <person name="Oliveira G."/>
            <person name="Nancucheo I."/>
            <person name="Dall'Agnol H."/>
            <person name="Johnson B."/>
            <person name="Oliveira R."/>
            <person name="Nunes G.L."/>
            <person name="Tzotzos G."/>
            <person name="Orellana S.C."/>
            <person name="Salim A.C."/>
            <person name="Araujo F.M."/>
        </authorList>
    </citation>
    <scope>NUCLEOTIDE SEQUENCE [LARGE SCALE GENOMIC DNA]</scope>
    <source>
        <strain evidence="3 5">SLC66</strain>
    </source>
</reference>
<dbReference type="CDD" id="cd06664">
    <property type="entry name" value="IscU_like"/>
    <property type="match status" value="1"/>
</dbReference>
<dbReference type="Gene3D" id="3.90.1010.10">
    <property type="match status" value="1"/>
</dbReference>
<evidence type="ECO:0000259" key="2">
    <source>
        <dbReference type="Pfam" id="PF01592"/>
    </source>
</evidence>
<dbReference type="GO" id="GO:0005506">
    <property type="term" value="F:iron ion binding"/>
    <property type="evidence" value="ECO:0007669"/>
    <property type="project" value="InterPro"/>
</dbReference>
<dbReference type="InterPro" id="IPR002871">
    <property type="entry name" value="NIF_FeS_clus_asmbl_NifU_N"/>
</dbReference>
<sequence>MQLDELYRQVIMDHYMHPRNKGSMEGDVISIDLKNPTCGDEITLQLQVKDGVVEDVRFSGTGCSISMASASMMTEAVKGKSLPEALALSTEFRKLMKGQEVDEDLLGDLESLGGVSKFPARIKCATLSWNALERSASSLAE</sequence>
<evidence type="ECO:0000313" key="3">
    <source>
        <dbReference type="EMBL" id="OAG95373.1"/>
    </source>
</evidence>
<evidence type="ECO:0000256" key="1">
    <source>
        <dbReference type="ARBA" id="ARBA00006420"/>
    </source>
</evidence>
<comment type="similarity">
    <text evidence="1">Belongs to the NifU family.</text>
</comment>
<keyword evidence="6" id="KW-1185">Reference proteome</keyword>
<dbReference type="Proteomes" id="UP000077421">
    <property type="component" value="Unassembled WGS sequence"/>
</dbReference>
<organism evidence="4 6">
    <name type="scientific">Ferroacidibacillus organovorans</name>
    <dbReference type="NCBI Taxonomy" id="1765683"/>
    <lineage>
        <taxon>Bacteria</taxon>
        <taxon>Bacillati</taxon>
        <taxon>Bacillota</taxon>
        <taxon>Bacilli</taxon>
        <taxon>Bacillales</taxon>
        <taxon>Alicyclobacillaceae</taxon>
        <taxon>Ferroacidibacillus</taxon>
    </lineage>
</organism>
<dbReference type="OrthoDB" id="9804157at2"/>
<dbReference type="AlphaFoldDB" id="A0A162TKD4"/>
<protein>
    <submittedName>
        <fullName evidence="3">Iron-sulfur cluster assembly scaffold protein NifU</fullName>
    </submittedName>
    <submittedName>
        <fullName evidence="4">SUF system NifU family Fe-S cluster assembly protein</fullName>
    </submittedName>
</protein>
<dbReference type="STRING" id="1765683.B2M26_09250"/>
<dbReference type="FunFam" id="3.90.1010.10:FF:000002">
    <property type="entry name" value="Iron-sulfur cluster assembly scaffold protein NifU"/>
    <property type="match status" value="1"/>
</dbReference>